<dbReference type="SUPFAM" id="SSF90123">
    <property type="entry name" value="ABC transporter transmembrane region"/>
    <property type="match status" value="1"/>
</dbReference>
<feature type="domain" description="ABC transporter" evidence="8">
    <location>
        <begin position="355"/>
        <end position="607"/>
    </location>
</feature>
<name>A0A849AGF9_9MICO</name>
<evidence type="ECO:0000259" key="8">
    <source>
        <dbReference type="PROSITE" id="PS50893"/>
    </source>
</evidence>
<dbReference type="EMBL" id="JABENB010000001">
    <property type="protein sequence ID" value="NNG38351.1"/>
    <property type="molecule type" value="Genomic_DNA"/>
</dbReference>
<dbReference type="RefSeq" id="WP_171151995.1">
    <property type="nucleotide sequence ID" value="NZ_JABENB010000001.1"/>
</dbReference>
<dbReference type="Pfam" id="PF00005">
    <property type="entry name" value="ABC_tran"/>
    <property type="match status" value="1"/>
</dbReference>
<organism evidence="9 10">
    <name type="scientific">Flexivirga aerilata</name>
    <dbReference type="NCBI Taxonomy" id="1656889"/>
    <lineage>
        <taxon>Bacteria</taxon>
        <taxon>Bacillati</taxon>
        <taxon>Actinomycetota</taxon>
        <taxon>Actinomycetes</taxon>
        <taxon>Micrococcales</taxon>
        <taxon>Dermacoccaceae</taxon>
        <taxon>Flexivirga</taxon>
    </lineage>
</organism>
<dbReference type="PANTHER" id="PTHR24221">
    <property type="entry name" value="ATP-BINDING CASSETTE SUB-FAMILY B"/>
    <property type="match status" value="1"/>
</dbReference>
<keyword evidence="3" id="KW-0547">Nucleotide-binding</keyword>
<evidence type="ECO:0000256" key="1">
    <source>
        <dbReference type="ARBA" id="ARBA00004651"/>
    </source>
</evidence>
<dbReference type="SUPFAM" id="SSF52540">
    <property type="entry name" value="P-loop containing nucleoside triphosphate hydrolases"/>
    <property type="match status" value="1"/>
</dbReference>
<keyword evidence="6 7" id="KW-0472">Membrane</keyword>
<dbReference type="PROSITE" id="PS00211">
    <property type="entry name" value="ABC_TRANSPORTER_1"/>
    <property type="match status" value="1"/>
</dbReference>
<evidence type="ECO:0000256" key="5">
    <source>
        <dbReference type="ARBA" id="ARBA00022989"/>
    </source>
</evidence>
<dbReference type="GO" id="GO:0034040">
    <property type="term" value="F:ATPase-coupled lipid transmembrane transporter activity"/>
    <property type="evidence" value="ECO:0007669"/>
    <property type="project" value="TreeGrafter"/>
</dbReference>
<dbReference type="PROSITE" id="PS50893">
    <property type="entry name" value="ABC_TRANSPORTER_2"/>
    <property type="match status" value="1"/>
</dbReference>
<dbReference type="GO" id="GO:0005524">
    <property type="term" value="F:ATP binding"/>
    <property type="evidence" value="ECO:0007669"/>
    <property type="project" value="UniProtKB-KW"/>
</dbReference>
<keyword evidence="4 9" id="KW-0067">ATP-binding</keyword>
<feature type="transmembrane region" description="Helical" evidence="7">
    <location>
        <begin position="259"/>
        <end position="277"/>
    </location>
</feature>
<dbReference type="AlphaFoldDB" id="A0A849AGF9"/>
<dbReference type="Gene3D" id="3.40.50.300">
    <property type="entry name" value="P-loop containing nucleotide triphosphate hydrolases"/>
    <property type="match status" value="1"/>
</dbReference>
<accession>A0A849AGF9</accession>
<comment type="caution">
    <text evidence="9">The sequence shown here is derived from an EMBL/GenBank/DDBJ whole genome shotgun (WGS) entry which is preliminary data.</text>
</comment>
<dbReference type="GO" id="GO:0005886">
    <property type="term" value="C:plasma membrane"/>
    <property type="evidence" value="ECO:0007669"/>
    <property type="project" value="UniProtKB-SubCell"/>
</dbReference>
<dbReference type="GO" id="GO:0016887">
    <property type="term" value="F:ATP hydrolysis activity"/>
    <property type="evidence" value="ECO:0007669"/>
    <property type="project" value="InterPro"/>
</dbReference>
<dbReference type="InterPro" id="IPR039421">
    <property type="entry name" value="Type_1_exporter"/>
</dbReference>
<keyword evidence="5 7" id="KW-1133">Transmembrane helix</keyword>
<evidence type="ECO:0000256" key="3">
    <source>
        <dbReference type="ARBA" id="ARBA00022741"/>
    </source>
</evidence>
<gene>
    <name evidence="9" type="ORF">HJ588_03555</name>
</gene>
<reference evidence="9 10" key="1">
    <citation type="submission" date="2020-05" db="EMBL/GenBank/DDBJ databases">
        <title>Flexivirga sp. ID2601S isolated from air conditioner.</title>
        <authorList>
            <person name="Kim D.H."/>
        </authorList>
    </citation>
    <scope>NUCLEOTIDE SEQUENCE [LARGE SCALE GENOMIC DNA]</scope>
    <source>
        <strain evidence="9 10">ID2601S</strain>
    </source>
</reference>
<dbReference type="InterPro" id="IPR017871">
    <property type="entry name" value="ABC_transporter-like_CS"/>
</dbReference>
<comment type="subcellular location">
    <subcellularLocation>
        <location evidence="1">Cell membrane</location>
        <topology evidence="1">Multi-pass membrane protein</topology>
    </subcellularLocation>
</comment>
<keyword evidence="10" id="KW-1185">Reference proteome</keyword>
<dbReference type="InterPro" id="IPR027417">
    <property type="entry name" value="P-loop_NTPase"/>
</dbReference>
<feature type="transmembrane region" description="Helical" evidence="7">
    <location>
        <begin position="146"/>
        <end position="164"/>
    </location>
</feature>
<evidence type="ECO:0000256" key="2">
    <source>
        <dbReference type="ARBA" id="ARBA00022692"/>
    </source>
</evidence>
<dbReference type="SMART" id="SM00382">
    <property type="entry name" value="AAA"/>
    <property type="match status" value="1"/>
</dbReference>
<feature type="transmembrane region" description="Helical" evidence="7">
    <location>
        <begin position="170"/>
        <end position="190"/>
    </location>
</feature>
<dbReference type="PANTHER" id="PTHR24221:SF654">
    <property type="entry name" value="ATP-BINDING CASSETTE SUB-FAMILY B MEMBER 6"/>
    <property type="match status" value="1"/>
</dbReference>
<dbReference type="CDD" id="cd03228">
    <property type="entry name" value="ABCC_MRP_Like"/>
    <property type="match status" value="1"/>
</dbReference>
<evidence type="ECO:0000313" key="9">
    <source>
        <dbReference type="EMBL" id="NNG38351.1"/>
    </source>
</evidence>
<sequence length="626" mass="67520">MPQAVVGRLMRWTRWQLHFWRMTWHAAPWLTAVGVLLVVLRGVGVWLTIYASGRLVQQLGDRSGDVWVWLALLGMGIALEPLAAAWLESVVAGIQERFSRQQVLLVADAALAPHGIEHLENPEKAARFSDIEDYLRGMFGVNAMNAVWSVIGYGSIGVAGFVAVAQWSWWAALIALVAYRATAVTWTAYLDVLLRDLVEDGSLGRRQADYLRSLPLERAGGKEIRLFGLTPWILRRYHEVWAAAFVGIWQRRSKALRPALAGSVAAMVLLAACYVWAGRDAWSGTMSAATLVVVMQGLVQLAGLGPLGDYNVQAIRARFYENEIRELRTSYGLPPTLHDDPDSTAVVPATGAVAVDFTDVGFTYPSRAEPVFTGLDLHVPAGQSVAIVGVNGVGKSTLIKLLCGLYPADHGTVRVDGRDPATDEAARRKVATIFQEFVRYHLTLRENVALPLLAANAGAEPAADAAGDPTPAADRALHAAAGADVLGRVGGDWDTILEPGYDGGTELSGGQWQRVAIARALLAVDAGAGVLVLDEPTAALDVRAEAEIFSRFLEVTRGVTTILVSHRLSSVRHADRIVVLGPEGVVQDGSHDELLNSGGAYAEMFRLQASRFEKASGDDEFVEVSS</sequence>
<evidence type="ECO:0000256" key="7">
    <source>
        <dbReference type="SAM" id="Phobius"/>
    </source>
</evidence>
<evidence type="ECO:0000313" key="10">
    <source>
        <dbReference type="Proteomes" id="UP000557772"/>
    </source>
</evidence>
<dbReference type="InterPro" id="IPR003439">
    <property type="entry name" value="ABC_transporter-like_ATP-bd"/>
</dbReference>
<dbReference type="InterPro" id="IPR036640">
    <property type="entry name" value="ABC1_TM_sf"/>
</dbReference>
<evidence type="ECO:0000256" key="4">
    <source>
        <dbReference type="ARBA" id="ARBA00022840"/>
    </source>
</evidence>
<keyword evidence="2 7" id="KW-0812">Transmembrane</keyword>
<evidence type="ECO:0000256" key="6">
    <source>
        <dbReference type="ARBA" id="ARBA00023136"/>
    </source>
</evidence>
<proteinExistence type="predicted"/>
<feature type="transmembrane region" description="Helical" evidence="7">
    <location>
        <begin position="66"/>
        <end position="87"/>
    </location>
</feature>
<dbReference type="InterPro" id="IPR003593">
    <property type="entry name" value="AAA+_ATPase"/>
</dbReference>
<dbReference type="Gene3D" id="1.20.1560.10">
    <property type="entry name" value="ABC transporter type 1, transmembrane domain"/>
    <property type="match status" value="1"/>
</dbReference>
<protein>
    <submittedName>
        <fullName evidence="9">ABC transporter ATP-binding protein</fullName>
    </submittedName>
</protein>
<dbReference type="Proteomes" id="UP000557772">
    <property type="component" value="Unassembled WGS sequence"/>
</dbReference>